<dbReference type="KEGG" id="cfm:BJL90_13545"/>
<dbReference type="PANTHER" id="PTHR37293:SF5">
    <property type="entry name" value="DNA REPLICATION PROTEIN"/>
    <property type="match status" value="1"/>
</dbReference>
<evidence type="ECO:0000256" key="2">
    <source>
        <dbReference type="SAM" id="MobiDB-lite"/>
    </source>
</evidence>
<dbReference type="Pfam" id="PF07261">
    <property type="entry name" value="DnaB_2"/>
    <property type="match status" value="1"/>
</dbReference>
<dbReference type="EMBL" id="CP020559">
    <property type="protein sequence ID" value="ARE87248.1"/>
    <property type="molecule type" value="Genomic_DNA"/>
</dbReference>
<dbReference type="Gene3D" id="1.10.10.630">
    <property type="entry name" value="DnaD domain-like"/>
    <property type="match status" value="1"/>
</dbReference>
<comment type="similarity">
    <text evidence="1">Belongs to the DnaB/DnaD family.</text>
</comment>
<evidence type="ECO:0000313" key="7">
    <source>
        <dbReference type="Proteomes" id="UP000192478"/>
    </source>
</evidence>
<reference evidence="5 7" key="2">
    <citation type="submission" date="2017-03" db="EMBL/GenBank/DDBJ databases">
        <title>Complete sequence of Clostridium formicaceticum DSM 92.</title>
        <authorList>
            <person name="Poehlein A."/>
            <person name="Karl M."/>
            <person name="Bengelsdorf F.R."/>
            <person name="Duerre P."/>
            <person name="Daniel R."/>
        </authorList>
    </citation>
    <scope>NUCLEOTIDE SEQUENCE [LARGE SCALE GENOMIC DNA]</scope>
    <source>
        <strain evidence="5 7">DSM 92</strain>
    </source>
</reference>
<evidence type="ECO:0000313" key="5">
    <source>
        <dbReference type="EMBL" id="ARE87248.1"/>
    </source>
</evidence>
<feature type="domain" description="DnaB/C C-terminal" evidence="3">
    <location>
        <begin position="47"/>
        <end position="116"/>
    </location>
</feature>
<dbReference type="SUPFAM" id="SSF158499">
    <property type="entry name" value="DnaD domain-like"/>
    <property type="match status" value="1"/>
</dbReference>
<feature type="compositionally biased region" description="Low complexity" evidence="2">
    <location>
        <begin position="130"/>
        <end position="139"/>
    </location>
</feature>
<reference evidence="4 6" key="1">
    <citation type="submission" date="2016-10" db="EMBL/GenBank/DDBJ databases">
        <title>Complete Genome Sequence of Acetogen Clostridium formicoaceticum ATCC 27076.</title>
        <authorList>
            <person name="Bao T."/>
            <person name="Cheng C."/>
            <person name="Zhao J."/>
            <person name="Yang S.-T."/>
            <person name="Wang J."/>
            <person name="Wang M."/>
        </authorList>
    </citation>
    <scope>NUCLEOTIDE SEQUENCE [LARGE SCALE GENOMIC DNA]</scope>
    <source>
        <strain evidence="4 6">ATCC 27076</strain>
    </source>
</reference>
<organism evidence="5 7">
    <name type="scientific">Clostridium formicaceticum</name>
    <dbReference type="NCBI Taxonomy" id="1497"/>
    <lineage>
        <taxon>Bacteria</taxon>
        <taxon>Bacillati</taxon>
        <taxon>Bacillota</taxon>
        <taxon>Clostridia</taxon>
        <taxon>Eubacteriales</taxon>
        <taxon>Clostridiaceae</taxon>
        <taxon>Clostridium</taxon>
    </lineage>
</organism>
<accession>A0AAC9RLK3</accession>
<evidence type="ECO:0000256" key="1">
    <source>
        <dbReference type="ARBA" id="ARBA00093462"/>
    </source>
</evidence>
<dbReference type="Proteomes" id="UP000192478">
    <property type="component" value="Chromosome"/>
</dbReference>
<name>A0AAC9RLK3_9CLOT</name>
<dbReference type="InterPro" id="IPR006343">
    <property type="entry name" value="DnaB/C_C"/>
</dbReference>
<keyword evidence="6" id="KW-1185">Reference proteome</keyword>
<dbReference type="PANTHER" id="PTHR37293">
    <property type="entry name" value="PHAGE REPLICATION PROTEIN-RELATED"/>
    <property type="match status" value="1"/>
</dbReference>
<evidence type="ECO:0000313" key="6">
    <source>
        <dbReference type="Proteomes" id="UP000177894"/>
    </source>
</evidence>
<dbReference type="NCBIfam" id="TIGR01446">
    <property type="entry name" value="DnaD_dom"/>
    <property type="match status" value="1"/>
</dbReference>
<feature type="region of interest" description="Disordered" evidence="2">
    <location>
        <begin position="120"/>
        <end position="140"/>
    </location>
</feature>
<evidence type="ECO:0000259" key="3">
    <source>
        <dbReference type="Pfam" id="PF07261"/>
    </source>
</evidence>
<dbReference type="AlphaFoldDB" id="A0AAC9RLK3"/>
<evidence type="ECO:0000313" key="4">
    <source>
        <dbReference type="EMBL" id="AOY76787.1"/>
    </source>
</evidence>
<dbReference type="Proteomes" id="UP000177894">
    <property type="component" value="Chromosome"/>
</dbReference>
<protein>
    <submittedName>
        <fullName evidence="5">Replication initiation and membrane attachment</fullName>
    </submittedName>
</protein>
<dbReference type="InterPro" id="IPR034829">
    <property type="entry name" value="DnaD-like_sf"/>
</dbReference>
<proteinExistence type="inferred from homology"/>
<sequence length="156" mass="17778">MKEAYYFSHDSNARKENNIIYEEEEKKLVPNEDKKGLVDDNFKRIVHAFNQNIHPISPMEAEKLSGWLNQMSADVIIKAIEEAVDYNARSMKQINTVLKDWYSKGLDTLDAVEAHIRDRADKNKNRGDYSSGSSNGKNGKTIEFDKAKFLYQGGSG</sequence>
<gene>
    <name evidence="4" type="ORF">BJL90_13545</name>
    <name evidence="5" type="ORF">CLFO_16470</name>
</gene>
<dbReference type="EMBL" id="CP017603">
    <property type="protein sequence ID" value="AOY76787.1"/>
    <property type="molecule type" value="Genomic_DNA"/>
</dbReference>
<dbReference type="InterPro" id="IPR053162">
    <property type="entry name" value="DnaD"/>
</dbReference>